<reference evidence="1" key="2">
    <citation type="submission" date="2020-10" db="EMBL/GenBank/DDBJ databases">
        <authorList>
            <person name="Cooper E.A."/>
            <person name="Brenton Z.W."/>
            <person name="Flinn B.S."/>
            <person name="Jenkins J."/>
            <person name="Shu S."/>
            <person name="Flowers D."/>
            <person name="Luo F."/>
            <person name="Wang Y."/>
            <person name="Xia P."/>
            <person name="Barry K."/>
            <person name="Daum C."/>
            <person name="Lipzen A."/>
            <person name="Yoshinaga Y."/>
            <person name="Schmutz J."/>
            <person name="Saski C."/>
            <person name="Vermerris W."/>
            <person name="Kresovich S."/>
        </authorList>
    </citation>
    <scope>NUCLEOTIDE SEQUENCE</scope>
</reference>
<dbReference type="Proteomes" id="UP000807115">
    <property type="component" value="Chromosome 7"/>
</dbReference>
<accession>A0A921U9E6</accession>
<gene>
    <name evidence="1" type="ORF">BDA96_07G048500</name>
</gene>
<proteinExistence type="predicted"/>
<dbReference type="EMBL" id="CM027686">
    <property type="protein sequence ID" value="KAG0522566.1"/>
    <property type="molecule type" value="Genomic_DNA"/>
</dbReference>
<comment type="caution">
    <text evidence="1">The sequence shown here is derived from an EMBL/GenBank/DDBJ whole genome shotgun (WGS) entry which is preliminary data.</text>
</comment>
<sequence>MYSYTSNLLSPSQQNPISLTKLTCWTTPVELTSALNCFSPCRTPSSLFTAMVVESLSEPLNTEPKLPAPNFSEKFLVAYCKSAYRNATIPMPP</sequence>
<evidence type="ECO:0000313" key="2">
    <source>
        <dbReference type="Proteomes" id="UP000807115"/>
    </source>
</evidence>
<evidence type="ECO:0000313" key="1">
    <source>
        <dbReference type="EMBL" id="KAG0522566.1"/>
    </source>
</evidence>
<name>A0A921U9E6_SORBI</name>
<dbReference type="AlphaFoldDB" id="A0A921U9E6"/>
<reference evidence="1" key="1">
    <citation type="journal article" date="2019" name="BMC Genomics">
        <title>A new reference genome for Sorghum bicolor reveals high levels of sequence similarity between sweet and grain genotypes: implications for the genetics of sugar metabolism.</title>
        <authorList>
            <person name="Cooper E.A."/>
            <person name="Brenton Z.W."/>
            <person name="Flinn B.S."/>
            <person name="Jenkins J."/>
            <person name="Shu S."/>
            <person name="Flowers D."/>
            <person name="Luo F."/>
            <person name="Wang Y."/>
            <person name="Xia P."/>
            <person name="Barry K."/>
            <person name="Daum C."/>
            <person name="Lipzen A."/>
            <person name="Yoshinaga Y."/>
            <person name="Schmutz J."/>
            <person name="Saski C."/>
            <person name="Vermerris W."/>
            <person name="Kresovich S."/>
        </authorList>
    </citation>
    <scope>NUCLEOTIDE SEQUENCE</scope>
</reference>
<organism evidence="1 2">
    <name type="scientific">Sorghum bicolor</name>
    <name type="common">Sorghum</name>
    <name type="synonym">Sorghum vulgare</name>
    <dbReference type="NCBI Taxonomy" id="4558"/>
    <lineage>
        <taxon>Eukaryota</taxon>
        <taxon>Viridiplantae</taxon>
        <taxon>Streptophyta</taxon>
        <taxon>Embryophyta</taxon>
        <taxon>Tracheophyta</taxon>
        <taxon>Spermatophyta</taxon>
        <taxon>Magnoliopsida</taxon>
        <taxon>Liliopsida</taxon>
        <taxon>Poales</taxon>
        <taxon>Poaceae</taxon>
        <taxon>PACMAD clade</taxon>
        <taxon>Panicoideae</taxon>
        <taxon>Andropogonodae</taxon>
        <taxon>Andropogoneae</taxon>
        <taxon>Sorghinae</taxon>
        <taxon>Sorghum</taxon>
    </lineage>
</organism>
<protein>
    <submittedName>
        <fullName evidence="1">Uncharacterized protein</fullName>
    </submittedName>
</protein>